<protein>
    <submittedName>
        <fullName evidence="2">Putative Holin-X, holin superfamily III</fullName>
    </submittedName>
</protein>
<keyword evidence="1" id="KW-1133">Transmembrane helix</keyword>
<keyword evidence="3" id="KW-1185">Reference proteome</keyword>
<keyword evidence="1" id="KW-0812">Transmembrane</keyword>
<dbReference type="InterPro" id="IPR009937">
    <property type="entry name" value="Phage_holin_3_6"/>
</dbReference>
<evidence type="ECO:0000256" key="1">
    <source>
        <dbReference type="SAM" id="Phobius"/>
    </source>
</evidence>
<evidence type="ECO:0000313" key="3">
    <source>
        <dbReference type="Proteomes" id="UP000186141"/>
    </source>
</evidence>
<dbReference type="Proteomes" id="UP000186141">
    <property type="component" value="Unassembled WGS sequence"/>
</dbReference>
<name>A0A1N7Q6I9_9RHOB</name>
<proteinExistence type="predicted"/>
<dbReference type="RefSeq" id="WP_076533254.1">
    <property type="nucleotide sequence ID" value="NZ_BMEH01000007.1"/>
</dbReference>
<dbReference type="Pfam" id="PF07332">
    <property type="entry name" value="Phage_holin_3_6"/>
    <property type="match status" value="1"/>
</dbReference>
<dbReference type="STRING" id="1086013.SAMN05421774_107150"/>
<dbReference type="EMBL" id="FTOT01000007">
    <property type="protein sequence ID" value="SIT18465.1"/>
    <property type="molecule type" value="Genomic_DNA"/>
</dbReference>
<feature type="transmembrane region" description="Helical" evidence="1">
    <location>
        <begin position="12"/>
        <end position="28"/>
    </location>
</feature>
<reference evidence="2 3" key="1">
    <citation type="submission" date="2017-01" db="EMBL/GenBank/DDBJ databases">
        <authorList>
            <person name="Mah S.A."/>
            <person name="Swanson W.J."/>
            <person name="Moy G.W."/>
            <person name="Vacquier V.D."/>
        </authorList>
    </citation>
    <scope>NUCLEOTIDE SEQUENCE [LARGE SCALE GENOMIC DNA]</scope>
    <source>
        <strain evidence="2 3">DSM 26375</strain>
    </source>
</reference>
<feature type="transmembrane region" description="Helical" evidence="1">
    <location>
        <begin position="49"/>
        <end position="75"/>
    </location>
</feature>
<organism evidence="2 3">
    <name type="scientific">Gemmobacter megaterium</name>
    <dbReference type="NCBI Taxonomy" id="1086013"/>
    <lineage>
        <taxon>Bacteria</taxon>
        <taxon>Pseudomonadati</taxon>
        <taxon>Pseudomonadota</taxon>
        <taxon>Alphaproteobacteria</taxon>
        <taxon>Rhodobacterales</taxon>
        <taxon>Paracoccaceae</taxon>
        <taxon>Gemmobacter</taxon>
    </lineage>
</organism>
<sequence length="141" mass="14546">MNDSKDARGPLPAAALAAVLAAVAKLITDEIALLKAEAARAAADARRALVLMAIAAVLALVALNMLAGAAVQGLIAAGLHPGWSMLAVGVGLLALALGYVQAARWRLRRQNLAPWRSERSLRRNMAALGGGNGEGRDNVDH</sequence>
<gene>
    <name evidence="2" type="ORF">SAMN05421774_107150</name>
</gene>
<accession>A0A1N7Q6I9</accession>
<evidence type="ECO:0000313" key="2">
    <source>
        <dbReference type="EMBL" id="SIT18465.1"/>
    </source>
</evidence>
<feature type="transmembrane region" description="Helical" evidence="1">
    <location>
        <begin position="81"/>
        <end position="100"/>
    </location>
</feature>
<dbReference type="AlphaFoldDB" id="A0A1N7Q6I9"/>
<keyword evidence="1" id="KW-0472">Membrane</keyword>